<dbReference type="Proteomes" id="UP000232003">
    <property type="component" value="Plasmid pNFSY08"/>
</dbReference>
<dbReference type="InterPro" id="IPR011990">
    <property type="entry name" value="TPR-like_helical_dom_sf"/>
</dbReference>
<accession>A0A2K8TB50</accession>
<keyword evidence="1" id="KW-0614">Plasmid</keyword>
<protein>
    <submittedName>
        <fullName evidence="1">Tetratricopeptide-like helical domain</fullName>
    </submittedName>
</protein>
<dbReference type="KEGG" id="nfl:COO91_11179"/>
<evidence type="ECO:0000313" key="1">
    <source>
        <dbReference type="EMBL" id="AUB44924.1"/>
    </source>
</evidence>
<name>A0A2K8TB50_9NOSO</name>
<gene>
    <name evidence="1" type="ORF">COO91_11179</name>
</gene>
<proteinExistence type="predicted"/>
<geneLocation type="plasmid" evidence="2">
    <name>pnfsy08</name>
</geneLocation>
<dbReference type="RefSeq" id="WP_225912870.1">
    <property type="nucleotide sequence ID" value="NZ_CAWNNC010000009.1"/>
</dbReference>
<reference evidence="1 2" key="1">
    <citation type="submission" date="2017-11" db="EMBL/GenBank/DDBJ databases">
        <title>Complete genome of a free-living desiccation-tolerant cyanobacterium and its photosynthetic adaptation to extreme terrestrial habitat.</title>
        <authorList>
            <person name="Shang J."/>
        </authorList>
    </citation>
    <scope>NUCLEOTIDE SEQUENCE [LARGE SCALE GENOMIC DNA]</scope>
    <source>
        <strain evidence="1 2">CCNUN1</strain>
        <plasmid evidence="2">pnfsy08</plasmid>
    </source>
</reference>
<dbReference type="AlphaFoldDB" id="A0A2K8TB50"/>
<keyword evidence="2" id="KW-1185">Reference proteome</keyword>
<evidence type="ECO:0000313" key="2">
    <source>
        <dbReference type="Proteomes" id="UP000232003"/>
    </source>
</evidence>
<organism evidence="1 2">
    <name type="scientific">Nostoc flagelliforme CCNUN1</name>
    <dbReference type="NCBI Taxonomy" id="2038116"/>
    <lineage>
        <taxon>Bacteria</taxon>
        <taxon>Bacillati</taxon>
        <taxon>Cyanobacteriota</taxon>
        <taxon>Cyanophyceae</taxon>
        <taxon>Nostocales</taxon>
        <taxon>Nostocaceae</taxon>
        <taxon>Nostoc</taxon>
    </lineage>
</organism>
<dbReference type="SUPFAM" id="SSF48452">
    <property type="entry name" value="TPR-like"/>
    <property type="match status" value="1"/>
</dbReference>
<sequence length="334" mass="37163">MRTSTKIIVLSCLSILLIKDAPLLASVPLIRVRRNQVRCNPALGRVMNKGDKRFEPGSLVCQGERLEVLNGGYVKFLCLSSGNILDLSSGAIPSDKCTTTDTSSSSCNPSNIHVCLIRKGGTGEEDEPTIIYPYTSSLMKTRPDIAWRSVPGATSYKVRVKGYEFEWEKTVDENRITYPPEEKELAFDQAFNISIIAYRKNSPPTADSFVVNLFSEEEIKLVLDIVKQINSLGLPQEEAVLDIDAVYAFRGFLDESLEILNKAVTAGSKNPTIYRVLGERYFEAGLPDEAKRQYLTASELAKKSNNSSEFKKVEEGLKIIDFYNQLPTIKKGAQ</sequence>
<dbReference type="Gene3D" id="1.25.40.10">
    <property type="entry name" value="Tetratricopeptide repeat domain"/>
    <property type="match status" value="1"/>
</dbReference>
<dbReference type="EMBL" id="CP024793">
    <property type="protein sequence ID" value="AUB44924.1"/>
    <property type="molecule type" value="Genomic_DNA"/>
</dbReference>